<keyword evidence="1" id="KW-0812">Transmembrane</keyword>
<keyword evidence="3" id="KW-1185">Reference proteome</keyword>
<sequence>MRHFSRPSGNTRALRLILPAFVAISAPVSAQVGPALAPDQLLGLYPAPRFSPLAADCTDCLATPQARFYFKGDLSVSPTRDAVGFDPARRAFDDLARWAGERGGQPEGRLPSLVWTGSPEIARGTLADAATRLDLGGGQSLAFDHVAKISTNLSFYDASSAAFFDRRAVIARGQTADGRFVARTLWPADHGLQALAPPQPLRPGETLESLVRAGQGDARASYSTRVLWQRDPAALDVAGKPVLAFILNGAQGDDDEAHGGHFAVATGRVGPGGEMNQWLVNNFYNLGSVSEKGIIASTVPLDAYLGELNSGQSWYRPSSILVAVLRDPRVPGLYQEGIGRVFQHFYRQDFPYRHATANCTGLNVETLRTLGWRLPKLGAESRLKAAIALPYVAIRDGSLQNGKSAYDYLSAERTDLYPLVGFTSLGDDLLGRITRGGAAGSGLEAQLAQDIEAVILVQVPQFPSSRAVGQAPVGSMEEYLARAPANKADWKIVPVAPRPFPAELRDAAAPAAEGTPADTAVLAEGAMFAGLGGLGLFGLGRAFVRRRAARGRPAA</sequence>
<proteinExistence type="predicted"/>
<name>A0A8B6X8R9_9BURK</name>
<keyword evidence="1" id="KW-1133">Transmembrane helix</keyword>
<reference evidence="4" key="1">
    <citation type="submission" date="2025-08" db="UniProtKB">
        <authorList>
            <consortium name="RefSeq"/>
        </authorList>
    </citation>
    <scope>IDENTIFICATION</scope>
</reference>
<feature type="signal peptide" evidence="2">
    <location>
        <begin position="1"/>
        <end position="30"/>
    </location>
</feature>
<feature type="transmembrane region" description="Helical" evidence="1">
    <location>
        <begin position="525"/>
        <end position="544"/>
    </location>
</feature>
<dbReference type="RefSeq" id="WP_051378714.1">
    <property type="nucleotide sequence ID" value="NZ_AXWS01000013.1"/>
</dbReference>
<keyword evidence="1" id="KW-0472">Membrane</keyword>
<evidence type="ECO:0000256" key="2">
    <source>
        <dbReference type="SAM" id="SignalP"/>
    </source>
</evidence>
<evidence type="ECO:0000256" key="1">
    <source>
        <dbReference type="SAM" id="Phobius"/>
    </source>
</evidence>
<dbReference type="OrthoDB" id="8553502at2"/>
<accession>A0A8B6X8R9</accession>
<protein>
    <submittedName>
        <fullName evidence="4">Uncharacterized protein</fullName>
    </submittedName>
</protein>
<organism evidence="3 4">
    <name type="scientific">Derxia gummosa DSM 723</name>
    <dbReference type="NCBI Taxonomy" id="1121388"/>
    <lineage>
        <taxon>Bacteria</taxon>
        <taxon>Pseudomonadati</taxon>
        <taxon>Pseudomonadota</taxon>
        <taxon>Betaproteobacteria</taxon>
        <taxon>Burkholderiales</taxon>
        <taxon>Alcaligenaceae</taxon>
        <taxon>Derxia</taxon>
    </lineage>
</organism>
<evidence type="ECO:0000313" key="4">
    <source>
        <dbReference type="RefSeq" id="WP_051378714.1"/>
    </source>
</evidence>
<keyword evidence="2" id="KW-0732">Signal</keyword>
<evidence type="ECO:0000313" key="3">
    <source>
        <dbReference type="Proteomes" id="UP000675920"/>
    </source>
</evidence>
<dbReference type="Proteomes" id="UP000675920">
    <property type="component" value="Unplaced"/>
</dbReference>
<dbReference type="AlphaFoldDB" id="A0A8B6X8R9"/>
<feature type="chain" id="PRO_5034371701" evidence="2">
    <location>
        <begin position="31"/>
        <end position="555"/>
    </location>
</feature>